<name>A0A1Y1ISC6_KLENI</name>
<feature type="region of interest" description="Disordered" evidence="1">
    <location>
        <begin position="133"/>
        <end position="261"/>
    </location>
</feature>
<evidence type="ECO:0000313" key="3">
    <source>
        <dbReference type="Proteomes" id="UP000054558"/>
    </source>
</evidence>
<dbReference type="EMBL" id="DF238164">
    <property type="protein sequence ID" value="GAQ92942.1"/>
    <property type="molecule type" value="Genomic_DNA"/>
</dbReference>
<reference evidence="2 3" key="1">
    <citation type="journal article" date="2014" name="Nat. Commun.">
        <title>Klebsormidium flaccidum genome reveals primary factors for plant terrestrial adaptation.</title>
        <authorList>
            <person name="Hori K."/>
            <person name="Maruyama F."/>
            <person name="Fujisawa T."/>
            <person name="Togashi T."/>
            <person name="Yamamoto N."/>
            <person name="Seo M."/>
            <person name="Sato S."/>
            <person name="Yamada T."/>
            <person name="Mori H."/>
            <person name="Tajima N."/>
            <person name="Moriyama T."/>
            <person name="Ikeuchi M."/>
            <person name="Watanabe M."/>
            <person name="Wada H."/>
            <person name="Kobayashi K."/>
            <person name="Saito M."/>
            <person name="Masuda T."/>
            <person name="Sasaki-Sekimoto Y."/>
            <person name="Mashiguchi K."/>
            <person name="Awai K."/>
            <person name="Shimojima M."/>
            <person name="Masuda S."/>
            <person name="Iwai M."/>
            <person name="Nobusawa T."/>
            <person name="Narise T."/>
            <person name="Kondo S."/>
            <person name="Saito H."/>
            <person name="Sato R."/>
            <person name="Murakawa M."/>
            <person name="Ihara Y."/>
            <person name="Oshima-Yamada Y."/>
            <person name="Ohtaka K."/>
            <person name="Satoh M."/>
            <person name="Sonobe K."/>
            <person name="Ishii M."/>
            <person name="Ohtani R."/>
            <person name="Kanamori-Sato M."/>
            <person name="Honoki R."/>
            <person name="Miyazaki D."/>
            <person name="Mochizuki H."/>
            <person name="Umetsu J."/>
            <person name="Higashi K."/>
            <person name="Shibata D."/>
            <person name="Kamiya Y."/>
            <person name="Sato N."/>
            <person name="Nakamura Y."/>
            <person name="Tabata S."/>
            <person name="Ida S."/>
            <person name="Kurokawa K."/>
            <person name="Ohta H."/>
        </authorList>
    </citation>
    <scope>NUCLEOTIDE SEQUENCE [LARGE SCALE GENOMIC DNA]</scope>
    <source>
        <strain evidence="2 3">NIES-2285</strain>
    </source>
</reference>
<accession>A0A1Y1ISC6</accession>
<feature type="compositionally biased region" description="Basic and acidic residues" evidence="1">
    <location>
        <begin position="159"/>
        <end position="184"/>
    </location>
</feature>
<keyword evidence="3" id="KW-1185">Reference proteome</keyword>
<feature type="non-terminal residue" evidence="2">
    <location>
        <position position="261"/>
    </location>
</feature>
<organism evidence="2 3">
    <name type="scientific">Klebsormidium nitens</name>
    <name type="common">Green alga</name>
    <name type="synonym">Ulothrix nitens</name>
    <dbReference type="NCBI Taxonomy" id="105231"/>
    <lineage>
        <taxon>Eukaryota</taxon>
        <taxon>Viridiplantae</taxon>
        <taxon>Streptophyta</taxon>
        <taxon>Klebsormidiophyceae</taxon>
        <taxon>Klebsormidiales</taxon>
        <taxon>Klebsormidiaceae</taxon>
        <taxon>Klebsormidium</taxon>
    </lineage>
</organism>
<gene>
    <name evidence="2" type="ORF">KFL_012150010</name>
</gene>
<protein>
    <submittedName>
        <fullName evidence="2">Uncharacterized protein</fullName>
    </submittedName>
</protein>
<proteinExistence type="predicted"/>
<sequence>MQTLTTTFVPGPHRPLLHNPHPHWDYAAALKSVYANFPVHCKLLQSRGGYSSALGAAYEWLRDCKSSNGGLQYFLDKGGCETALEVTHQNALLDQIVALRNDKEELTAEVDEVKKKYVAEVEGLKRGHQRELDEVNRVKDEQVNERTKIEQQRNAIQRKLTEARSEVERVRGSRNLDQEKREKTISANPQAFQGGGEDSQKGLQREGTRASLKRRRKEGAQKGKTEVRGSEGNMGESKAEGAEKRPERKEADNGPSAEPQQ</sequence>
<feature type="compositionally biased region" description="Basic and acidic residues" evidence="1">
    <location>
        <begin position="237"/>
        <end position="252"/>
    </location>
</feature>
<feature type="compositionally biased region" description="Basic and acidic residues" evidence="1">
    <location>
        <begin position="218"/>
        <end position="229"/>
    </location>
</feature>
<dbReference type="Proteomes" id="UP000054558">
    <property type="component" value="Unassembled WGS sequence"/>
</dbReference>
<feature type="compositionally biased region" description="Basic and acidic residues" evidence="1">
    <location>
        <begin position="198"/>
        <end position="208"/>
    </location>
</feature>
<evidence type="ECO:0000256" key="1">
    <source>
        <dbReference type="SAM" id="MobiDB-lite"/>
    </source>
</evidence>
<evidence type="ECO:0000313" key="2">
    <source>
        <dbReference type="EMBL" id="GAQ92942.1"/>
    </source>
</evidence>
<feature type="compositionally biased region" description="Basic and acidic residues" evidence="1">
    <location>
        <begin position="133"/>
        <end position="151"/>
    </location>
</feature>
<dbReference type="AlphaFoldDB" id="A0A1Y1ISC6"/>